<protein>
    <submittedName>
        <fullName evidence="3">Uncharacterized protein</fullName>
    </submittedName>
</protein>
<evidence type="ECO:0000256" key="2">
    <source>
        <dbReference type="SAM" id="SignalP"/>
    </source>
</evidence>
<keyword evidence="2" id="KW-0732">Signal</keyword>
<proteinExistence type="predicted"/>
<dbReference type="VEuPathDB" id="FungiDB:SeMB42_g02913"/>
<dbReference type="AlphaFoldDB" id="A0A507DCV7"/>
<dbReference type="EMBL" id="QEAN01000096">
    <property type="protein sequence ID" value="TPX48678.1"/>
    <property type="molecule type" value="Genomic_DNA"/>
</dbReference>
<organism evidence="3 4">
    <name type="scientific">Synchytrium endobioticum</name>
    <dbReference type="NCBI Taxonomy" id="286115"/>
    <lineage>
        <taxon>Eukaryota</taxon>
        <taxon>Fungi</taxon>
        <taxon>Fungi incertae sedis</taxon>
        <taxon>Chytridiomycota</taxon>
        <taxon>Chytridiomycota incertae sedis</taxon>
        <taxon>Chytridiomycetes</taxon>
        <taxon>Synchytriales</taxon>
        <taxon>Synchytriaceae</taxon>
        <taxon>Synchytrium</taxon>
    </lineage>
</organism>
<reference evidence="3 4" key="1">
    <citation type="journal article" date="2019" name="Sci. Rep.">
        <title>Comparative genomics of chytrid fungi reveal insights into the obligate biotrophic and pathogenic lifestyle of Synchytrium endobioticum.</title>
        <authorList>
            <person name="van de Vossenberg B.T.L.H."/>
            <person name="Warris S."/>
            <person name="Nguyen H.D.T."/>
            <person name="van Gent-Pelzer M.P.E."/>
            <person name="Joly D.L."/>
            <person name="van de Geest H.C."/>
            <person name="Bonants P.J.M."/>
            <person name="Smith D.S."/>
            <person name="Levesque C.A."/>
            <person name="van der Lee T.A.J."/>
        </authorList>
    </citation>
    <scope>NUCLEOTIDE SEQUENCE [LARGE SCALE GENOMIC DNA]</scope>
    <source>
        <strain evidence="3 4">MB42</strain>
    </source>
</reference>
<evidence type="ECO:0000313" key="4">
    <source>
        <dbReference type="Proteomes" id="UP000317494"/>
    </source>
</evidence>
<accession>A0A507DCV7</accession>
<evidence type="ECO:0000313" key="3">
    <source>
        <dbReference type="EMBL" id="TPX48678.1"/>
    </source>
</evidence>
<name>A0A507DCV7_9FUNG</name>
<feature type="chain" id="PRO_5021250882" evidence="2">
    <location>
        <begin position="23"/>
        <end position="308"/>
    </location>
</feature>
<evidence type="ECO:0000256" key="1">
    <source>
        <dbReference type="SAM" id="MobiDB-lite"/>
    </source>
</evidence>
<keyword evidence="4" id="KW-1185">Reference proteome</keyword>
<feature type="signal peptide" evidence="2">
    <location>
        <begin position="1"/>
        <end position="22"/>
    </location>
</feature>
<comment type="caution">
    <text evidence="3">The sequence shown here is derived from an EMBL/GenBank/DDBJ whole genome shotgun (WGS) entry which is preliminary data.</text>
</comment>
<feature type="region of interest" description="Disordered" evidence="1">
    <location>
        <begin position="284"/>
        <end position="308"/>
    </location>
</feature>
<sequence>MVKSFNVNLVIILTALITTIGTAPVWDDDAIMKVTGHTRQSARNCACHRRRDVGRLSPDYINYCLDKSYISTQIAEAVSKSVPLFFPFKEQQLFQEPNESMRPSQLQFARAYHSLVFERLKTLFHKIQHSTECFSETLKLQNRTIEPQISEILKNVLNSVATNLLRLYVLATKYRERFHRLCTGNMRELYGMDRWRELKLPEYDWEPVRNILLPNLLNELAQDQSPICNDVTPAGMLECLQIRIKDVFDGRIEDVRRGLPFNLRTVLDPTPYVATLIAQIRSATPHQSVSSSRRRNTEDSRHDDQESL</sequence>
<feature type="compositionally biased region" description="Basic and acidic residues" evidence="1">
    <location>
        <begin position="295"/>
        <end position="308"/>
    </location>
</feature>
<gene>
    <name evidence="3" type="ORF">SeMB42_g02913</name>
</gene>
<dbReference type="Proteomes" id="UP000317494">
    <property type="component" value="Unassembled WGS sequence"/>
</dbReference>